<protein>
    <submittedName>
        <fullName evidence="2">Uncharacterized protein</fullName>
    </submittedName>
</protein>
<keyword evidence="3" id="KW-1185">Reference proteome</keyword>
<evidence type="ECO:0000313" key="2">
    <source>
        <dbReference type="EMBL" id="GIX78282.1"/>
    </source>
</evidence>
<name>A0AAV4N3X8_CAEEX</name>
<sequence>MNEQEPTFTKCRCWQELHNKNIPPTHKRQYMPAIESATVQSNPLLSKLDWRQEICERKNSKQRNNPTATANKSEVKPHGSANPAENPLRMLLQQQDSSLLHPRSNGIARTLVSTRCISMDKNSIPPTGWEVASLLVLSKGKNERRGR</sequence>
<reference evidence="2 3" key="1">
    <citation type="submission" date="2021-06" db="EMBL/GenBank/DDBJ databases">
        <title>Caerostris extrusa draft genome.</title>
        <authorList>
            <person name="Kono N."/>
            <person name="Arakawa K."/>
        </authorList>
    </citation>
    <scope>NUCLEOTIDE SEQUENCE [LARGE SCALE GENOMIC DNA]</scope>
</reference>
<evidence type="ECO:0000256" key="1">
    <source>
        <dbReference type="SAM" id="MobiDB-lite"/>
    </source>
</evidence>
<gene>
    <name evidence="2" type="ORF">CEXT_337411</name>
</gene>
<dbReference type="EMBL" id="BPLR01002831">
    <property type="protein sequence ID" value="GIX78282.1"/>
    <property type="molecule type" value="Genomic_DNA"/>
</dbReference>
<feature type="compositionally biased region" description="Polar residues" evidence="1">
    <location>
        <begin position="62"/>
        <end position="72"/>
    </location>
</feature>
<dbReference type="AlphaFoldDB" id="A0AAV4N3X8"/>
<comment type="caution">
    <text evidence="2">The sequence shown here is derived from an EMBL/GenBank/DDBJ whole genome shotgun (WGS) entry which is preliminary data.</text>
</comment>
<evidence type="ECO:0000313" key="3">
    <source>
        <dbReference type="Proteomes" id="UP001054945"/>
    </source>
</evidence>
<proteinExistence type="predicted"/>
<dbReference type="Proteomes" id="UP001054945">
    <property type="component" value="Unassembled WGS sequence"/>
</dbReference>
<organism evidence="2 3">
    <name type="scientific">Caerostris extrusa</name>
    <name type="common">Bark spider</name>
    <name type="synonym">Caerostris bankana</name>
    <dbReference type="NCBI Taxonomy" id="172846"/>
    <lineage>
        <taxon>Eukaryota</taxon>
        <taxon>Metazoa</taxon>
        <taxon>Ecdysozoa</taxon>
        <taxon>Arthropoda</taxon>
        <taxon>Chelicerata</taxon>
        <taxon>Arachnida</taxon>
        <taxon>Araneae</taxon>
        <taxon>Araneomorphae</taxon>
        <taxon>Entelegynae</taxon>
        <taxon>Araneoidea</taxon>
        <taxon>Araneidae</taxon>
        <taxon>Caerostris</taxon>
    </lineage>
</organism>
<feature type="region of interest" description="Disordered" evidence="1">
    <location>
        <begin position="55"/>
        <end position="95"/>
    </location>
</feature>
<accession>A0AAV4N3X8</accession>